<dbReference type="RefSeq" id="WP_289216373.1">
    <property type="nucleotide sequence ID" value="NZ_JAPVRC010000006.1"/>
</dbReference>
<organism evidence="3 4">
    <name type="scientific">Halobacillus campisalis</name>
    <dbReference type="NCBI Taxonomy" id="435909"/>
    <lineage>
        <taxon>Bacteria</taxon>
        <taxon>Bacillati</taxon>
        <taxon>Bacillota</taxon>
        <taxon>Bacilli</taxon>
        <taxon>Bacillales</taxon>
        <taxon>Bacillaceae</taxon>
        <taxon>Halobacillus</taxon>
    </lineage>
</organism>
<evidence type="ECO:0000313" key="4">
    <source>
        <dbReference type="Proteomes" id="UP001596494"/>
    </source>
</evidence>
<keyword evidence="4" id="KW-1185">Reference proteome</keyword>
<feature type="transmembrane region" description="Helical" evidence="1">
    <location>
        <begin position="6"/>
        <end position="22"/>
    </location>
</feature>
<reference evidence="4" key="1">
    <citation type="journal article" date="2019" name="Int. J. Syst. Evol. Microbiol.">
        <title>The Global Catalogue of Microorganisms (GCM) 10K type strain sequencing project: providing services to taxonomists for standard genome sequencing and annotation.</title>
        <authorList>
            <consortium name="The Broad Institute Genomics Platform"/>
            <consortium name="The Broad Institute Genome Sequencing Center for Infectious Disease"/>
            <person name="Wu L."/>
            <person name="Ma J."/>
        </authorList>
    </citation>
    <scope>NUCLEOTIDE SEQUENCE [LARGE SCALE GENOMIC DNA]</scope>
    <source>
        <strain evidence="4">CCUG 73951</strain>
    </source>
</reference>
<sequence>MTLLVAYFIVINLLLTGLIIYLQKKSKAERKRIYSLLDEERNKLKKKQSEDKNRRGSFRLTLNRKDCTLVLKESTHGNMEKLKERSLKGYIENISASGVKFVCRYDLPVKFNFKVTSVFELRGEEFSLGADIVRKEEHTNHQLMIYGLQFVEMTAKDQERLSIVLHRIESENRKRIS</sequence>
<gene>
    <name evidence="3" type="ORF">ACFQMN_10235</name>
</gene>
<name>A0ABW2K560_9BACI</name>
<keyword evidence="1" id="KW-0812">Transmembrane</keyword>
<keyword evidence="1" id="KW-0472">Membrane</keyword>
<dbReference type="Proteomes" id="UP001596494">
    <property type="component" value="Unassembled WGS sequence"/>
</dbReference>
<dbReference type="Pfam" id="PF07238">
    <property type="entry name" value="PilZ"/>
    <property type="match status" value="1"/>
</dbReference>
<keyword evidence="1" id="KW-1133">Transmembrane helix</keyword>
<evidence type="ECO:0000256" key="1">
    <source>
        <dbReference type="SAM" id="Phobius"/>
    </source>
</evidence>
<dbReference type="InterPro" id="IPR009875">
    <property type="entry name" value="PilZ_domain"/>
</dbReference>
<dbReference type="SUPFAM" id="SSF141371">
    <property type="entry name" value="PilZ domain-like"/>
    <property type="match status" value="1"/>
</dbReference>
<evidence type="ECO:0000313" key="3">
    <source>
        <dbReference type="EMBL" id="MFC7321260.1"/>
    </source>
</evidence>
<dbReference type="EMBL" id="JBHTBY010000008">
    <property type="protein sequence ID" value="MFC7321260.1"/>
    <property type="molecule type" value="Genomic_DNA"/>
</dbReference>
<comment type="caution">
    <text evidence="3">The sequence shown here is derived from an EMBL/GenBank/DDBJ whole genome shotgun (WGS) entry which is preliminary data.</text>
</comment>
<evidence type="ECO:0000259" key="2">
    <source>
        <dbReference type="Pfam" id="PF07238"/>
    </source>
</evidence>
<protein>
    <submittedName>
        <fullName evidence="3">PilZ domain-containing protein</fullName>
    </submittedName>
</protein>
<proteinExistence type="predicted"/>
<dbReference type="Gene3D" id="2.40.10.220">
    <property type="entry name" value="predicted glycosyltransferase like domains"/>
    <property type="match status" value="1"/>
</dbReference>
<feature type="domain" description="PilZ" evidence="2">
    <location>
        <begin position="83"/>
        <end position="161"/>
    </location>
</feature>
<accession>A0ABW2K560</accession>